<evidence type="ECO:0000256" key="1">
    <source>
        <dbReference type="SAM" id="SignalP"/>
    </source>
</evidence>
<keyword evidence="1" id="KW-0732">Signal</keyword>
<evidence type="ECO:0000313" key="2">
    <source>
        <dbReference type="EMBL" id="MBC2845407.1"/>
    </source>
</evidence>
<proteinExistence type="predicted"/>
<organism evidence="2 3">
    <name type="scientific">Winogradskyella flava</name>
    <dbReference type="NCBI Taxonomy" id="1884876"/>
    <lineage>
        <taxon>Bacteria</taxon>
        <taxon>Pseudomonadati</taxon>
        <taxon>Bacteroidota</taxon>
        <taxon>Flavobacteriia</taxon>
        <taxon>Flavobacteriales</taxon>
        <taxon>Flavobacteriaceae</taxon>
        <taxon>Winogradskyella</taxon>
    </lineage>
</organism>
<evidence type="ECO:0008006" key="4">
    <source>
        <dbReference type="Google" id="ProtNLM"/>
    </source>
</evidence>
<evidence type="ECO:0000313" key="3">
    <source>
        <dbReference type="Proteomes" id="UP000533900"/>
    </source>
</evidence>
<reference evidence="2" key="1">
    <citation type="submission" date="2020-08" db="EMBL/GenBank/DDBJ databases">
        <title>Winogradskyella ouciana sp. nov., isolated from the hadal seawater of the Mariana Trench.</title>
        <authorList>
            <person name="He X."/>
        </authorList>
    </citation>
    <scope>NUCLEOTIDE SEQUENCE [LARGE SCALE GENOMIC DNA]</scope>
    <source>
        <strain evidence="2">KCTC 52348</strain>
    </source>
</reference>
<dbReference type="EMBL" id="JACLCP010000002">
    <property type="protein sequence ID" value="MBC2845407.1"/>
    <property type="molecule type" value="Genomic_DNA"/>
</dbReference>
<feature type="signal peptide" evidence="1">
    <location>
        <begin position="1"/>
        <end position="21"/>
    </location>
</feature>
<protein>
    <recommendedName>
        <fullName evidence="4">Haem-binding uptake, Tiki superfamily, ChaN</fullName>
    </recommendedName>
</protein>
<dbReference type="RefSeq" id="WP_185789108.1">
    <property type="nucleotide sequence ID" value="NZ_JACLCP010000002.1"/>
</dbReference>
<gene>
    <name evidence="2" type="ORF">H7F21_09915</name>
</gene>
<keyword evidence="3" id="KW-1185">Reference proteome</keyword>
<dbReference type="Pfam" id="PF18950">
    <property type="entry name" value="DUF5694"/>
    <property type="match status" value="1"/>
</dbReference>
<name>A0A842IVN9_9FLAO</name>
<feature type="chain" id="PRO_5032433258" description="Haem-binding uptake, Tiki superfamily, ChaN" evidence="1">
    <location>
        <begin position="22"/>
        <end position="313"/>
    </location>
</feature>
<dbReference type="Proteomes" id="UP000533900">
    <property type="component" value="Unassembled WGS sequence"/>
</dbReference>
<dbReference type="InterPro" id="IPR043749">
    <property type="entry name" value="DUF5694"/>
</dbReference>
<dbReference type="AlphaFoldDB" id="A0A842IVN9"/>
<sequence length="313" mass="36135">MRYISKLLLVLILIQCNITSAQEQQEILIVGDMHQLPGIVKRAYKPMVKKILKYEPQLIMGEYAKAGDTAAMGEWNSRFKEAYLKAKDSIFFNEEEIRTLITTPNRSLDSLDFKKLQAYYLSMGDQANNRMYRYFARHGATEKFKPYGNQNPDLTFQLMRQLNLKIIHGVDSHKGYAGYWPAWQRALKTGTKEGQKAFKKALRQDKWGNIFAGVSGSLGRYMNKPETLDAYYRINSLRYSGFSGEDYELQMKKWDNRNVAMAKNILEVLKNNDVKRSVLIVGSGHAKAVSEELKQLDPNLKVIMYHSIKEHIK</sequence>
<comment type="caution">
    <text evidence="2">The sequence shown here is derived from an EMBL/GenBank/DDBJ whole genome shotgun (WGS) entry which is preliminary data.</text>
</comment>
<accession>A0A842IVN9</accession>